<proteinExistence type="predicted"/>
<dbReference type="AlphaFoldDB" id="A0A6J4U467"/>
<keyword evidence="2" id="KW-0689">Ribosomal protein</keyword>
<evidence type="ECO:0000313" key="2">
    <source>
        <dbReference type="EMBL" id="CAA9540496.1"/>
    </source>
</evidence>
<sequence length="41" mass="4484">EDPQLAQILEVASPRLPRDPSPGPHLRHQQDEPPLQGPPGL</sequence>
<organism evidence="2">
    <name type="scientific">uncultured Sphingosinicella sp</name>
    <dbReference type="NCBI Taxonomy" id="478748"/>
    <lineage>
        <taxon>Bacteria</taxon>
        <taxon>Pseudomonadati</taxon>
        <taxon>Pseudomonadota</taxon>
        <taxon>Alphaproteobacteria</taxon>
        <taxon>Sphingomonadales</taxon>
        <taxon>Sphingosinicellaceae</taxon>
        <taxon>Sphingosinicella</taxon>
        <taxon>environmental samples</taxon>
    </lineage>
</organism>
<protein>
    <submittedName>
        <fullName evidence="2">LSU ribosomal protein L36p @ LSU ribosomal protein L36p, zinc-independent</fullName>
    </submittedName>
</protein>
<evidence type="ECO:0000256" key="1">
    <source>
        <dbReference type="SAM" id="MobiDB-lite"/>
    </source>
</evidence>
<gene>
    <name evidence="2" type="ORF">AVDCRST_MAG23-2008</name>
</gene>
<feature type="non-terminal residue" evidence="2">
    <location>
        <position position="1"/>
    </location>
</feature>
<name>A0A6J4U467_9SPHN</name>
<dbReference type="GO" id="GO:0005840">
    <property type="term" value="C:ribosome"/>
    <property type="evidence" value="ECO:0007669"/>
    <property type="project" value="UniProtKB-KW"/>
</dbReference>
<keyword evidence="2" id="KW-0687">Ribonucleoprotein</keyword>
<feature type="non-terminal residue" evidence="2">
    <location>
        <position position="41"/>
    </location>
</feature>
<reference evidence="2" key="1">
    <citation type="submission" date="2020-02" db="EMBL/GenBank/DDBJ databases">
        <authorList>
            <person name="Meier V. D."/>
        </authorList>
    </citation>
    <scope>NUCLEOTIDE SEQUENCE</scope>
    <source>
        <strain evidence="2">AVDCRST_MAG23</strain>
    </source>
</reference>
<dbReference type="EMBL" id="CADCWD010000069">
    <property type="protein sequence ID" value="CAA9540496.1"/>
    <property type="molecule type" value="Genomic_DNA"/>
</dbReference>
<accession>A0A6J4U467</accession>
<feature type="region of interest" description="Disordered" evidence="1">
    <location>
        <begin position="11"/>
        <end position="41"/>
    </location>
</feature>